<dbReference type="Pfam" id="PF02687">
    <property type="entry name" value="FtsX"/>
    <property type="match status" value="2"/>
</dbReference>
<dbReference type="GO" id="GO:0005886">
    <property type="term" value="C:plasma membrane"/>
    <property type="evidence" value="ECO:0007669"/>
    <property type="project" value="UniProtKB-SubCell"/>
</dbReference>
<evidence type="ECO:0000256" key="1">
    <source>
        <dbReference type="ARBA" id="ARBA00004651"/>
    </source>
</evidence>
<evidence type="ECO:0000256" key="2">
    <source>
        <dbReference type="ARBA" id="ARBA00022475"/>
    </source>
</evidence>
<feature type="domain" description="MacB-like periplasmic core" evidence="8">
    <location>
        <begin position="20"/>
        <end position="243"/>
    </location>
</feature>
<evidence type="ECO:0000259" key="7">
    <source>
        <dbReference type="Pfam" id="PF02687"/>
    </source>
</evidence>
<evidence type="ECO:0000256" key="5">
    <source>
        <dbReference type="ARBA" id="ARBA00023136"/>
    </source>
</evidence>
<feature type="transmembrane region" description="Helical" evidence="6">
    <location>
        <begin position="671"/>
        <end position="693"/>
    </location>
</feature>
<comment type="subcellular location">
    <subcellularLocation>
        <location evidence="1">Cell membrane</location>
        <topology evidence="1">Multi-pass membrane protein</topology>
    </subcellularLocation>
</comment>
<evidence type="ECO:0000256" key="6">
    <source>
        <dbReference type="SAM" id="Phobius"/>
    </source>
</evidence>
<evidence type="ECO:0000313" key="9">
    <source>
        <dbReference type="EMBL" id="ANH81466.1"/>
    </source>
</evidence>
<keyword evidence="10" id="KW-1185">Reference proteome</keyword>
<dbReference type="InterPro" id="IPR003838">
    <property type="entry name" value="ABC3_permease_C"/>
</dbReference>
<feature type="transmembrane region" description="Helical" evidence="6">
    <location>
        <begin position="720"/>
        <end position="743"/>
    </location>
</feature>
<organism evidence="9 10">
    <name type="scientific">Niabella ginsenosidivorans</name>
    <dbReference type="NCBI Taxonomy" id="1176587"/>
    <lineage>
        <taxon>Bacteria</taxon>
        <taxon>Pseudomonadati</taxon>
        <taxon>Bacteroidota</taxon>
        <taxon>Chitinophagia</taxon>
        <taxon>Chitinophagales</taxon>
        <taxon>Chitinophagaceae</taxon>
        <taxon>Niabella</taxon>
    </lineage>
</organism>
<gene>
    <name evidence="9" type="ORF">A8C56_11170</name>
</gene>
<evidence type="ECO:0000256" key="3">
    <source>
        <dbReference type="ARBA" id="ARBA00022692"/>
    </source>
</evidence>
<accession>A0A1A9I1G6</accession>
<dbReference type="AlphaFoldDB" id="A0A1A9I1G6"/>
<feature type="domain" description="ABC3 transporter permease C-terminal" evidence="7">
    <location>
        <begin position="671"/>
        <end position="784"/>
    </location>
</feature>
<dbReference type="RefSeq" id="WP_067755832.1">
    <property type="nucleotide sequence ID" value="NZ_CP015772.1"/>
</dbReference>
<proteinExistence type="predicted"/>
<dbReference type="OrthoDB" id="1451596at2"/>
<evidence type="ECO:0000313" key="10">
    <source>
        <dbReference type="Proteomes" id="UP000077667"/>
    </source>
</evidence>
<protein>
    <recommendedName>
        <fullName evidence="11">ABC transporter permease</fullName>
    </recommendedName>
</protein>
<dbReference type="PANTHER" id="PTHR30572">
    <property type="entry name" value="MEMBRANE COMPONENT OF TRANSPORTER-RELATED"/>
    <property type="match status" value="1"/>
</dbReference>
<feature type="transmembrane region" description="Helical" evidence="6">
    <location>
        <begin position="337"/>
        <end position="356"/>
    </location>
</feature>
<keyword evidence="3 6" id="KW-0812">Transmembrane</keyword>
<dbReference type="EMBL" id="CP015772">
    <property type="protein sequence ID" value="ANH81466.1"/>
    <property type="molecule type" value="Genomic_DNA"/>
</dbReference>
<name>A0A1A9I1G6_9BACT</name>
<dbReference type="STRING" id="1176587.A8C56_11170"/>
<keyword evidence="5 6" id="KW-0472">Membrane</keyword>
<dbReference type="InterPro" id="IPR050250">
    <property type="entry name" value="Macrolide_Exporter_MacB"/>
</dbReference>
<feature type="transmembrane region" description="Helical" evidence="6">
    <location>
        <begin position="282"/>
        <end position="304"/>
    </location>
</feature>
<feature type="transmembrane region" description="Helical" evidence="6">
    <location>
        <begin position="426"/>
        <end position="445"/>
    </location>
</feature>
<reference evidence="9 10" key="1">
    <citation type="submission" date="2016-05" db="EMBL/GenBank/DDBJ databases">
        <title>Niabella ginsenosidivorans BS26 whole genome sequencing.</title>
        <authorList>
            <person name="Im W.T."/>
            <person name="Siddiqi M.Z."/>
        </authorList>
    </citation>
    <scope>NUCLEOTIDE SEQUENCE [LARGE SCALE GENOMIC DNA]</scope>
    <source>
        <strain evidence="9 10">BS26</strain>
    </source>
</reference>
<dbReference type="InterPro" id="IPR025857">
    <property type="entry name" value="MacB_PCD"/>
</dbReference>
<feature type="domain" description="ABC3 transporter permease C-terminal" evidence="7">
    <location>
        <begin position="288"/>
        <end position="405"/>
    </location>
</feature>
<dbReference type="Proteomes" id="UP000077667">
    <property type="component" value="Chromosome"/>
</dbReference>
<dbReference type="PANTHER" id="PTHR30572:SF18">
    <property type="entry name" value="ABC-TYPE MACROLIDE FAMILY EXPORT SYSTEM PERMEASE COMPONENT 2"/>
    <property type="match status" value="1"/>
</dbReference>
<evidence type="ECO:0008006" key="11">
    <source>
        <dbReference type="Google" id="ProtNLM"/>
    </source>
</evidence>
<keyword evidence="4 6" id="KW-1133">Transmembrane helix</keyword>
<feature type="transmembrane region" description="Helical" evidence="6">
    <location>
        <begin position="755"/>
        <end position="777"/>
    </location>
</feature>
<dbReference type="GO" id="GO:0022857">
    <property type="term" value="F:transmembrane transporter activity"/>
    <property type="evidence" value="ECO:0007669"/>
    <property type="project" value="TreeGrafter"/>
</dbReference>
<feature type="transmembrane region" description="Helical" evidence="6">
    <location>
        <begin position="376"/>
        <end position="395"/>
    </location>
</feature>
<evidence type="ECO:0000259" key="8">
    <source>
        <dbReference type="Pfam" id="PF12704"/>
    </source>
</evidence>
<sequence>MFKSYFKIAWRNLVRNRTYTIINVIGLSMGIASAILIFCFESYHLSFDGFYRDKDRIYRIVSKTSYETDDYSQGIPQPIGKAISNDYPFFDAVAMRISRSDELVSVIKNNDRQKFEEAIAYVAPDYFTIFNLPFVNGTVPSKLSEPNTAILTQSMASKLFGNDNPIGKTFTIANKYTCNVVGLLKDIPVNTDNQQQIYVSYTTFKAVNPWLVSDSSWGAISSNVQCFVKLKKNVKAADVEKAFPGLIEKYAPANKAFFTFYMQPLSEIHFDTRYDGAVQKKYLWALSIVGVFLIITACINFINLSTAQSLTRSKEIGVRKTLGSTRFQVFLQFMRETALIVLIAVVLSVLIAWLAIPAVNHLFSISISRAFLYSPSFIFFGLLLFISVSVFAGYYPGWLLSKFQPVIALKGGIAQKQVGSFSLRKNLLIVQFVIVQVMIIIAIIITQQMRYAVRSDLGFHKEGIVQVTIPKPSPESIQALRNRFAAINGVKNITFYEYPPMSDNSSWNTVAYDNRIKDEVFQLSCKPADSSYLSMFHLQLVAGRNLYPSDTINGYLINETAVKKLGIKHPGDVIGKMLDVHGKGVIMGVVKDFYNESFHTTIDPLCFYNNTGSYHTAGIQLSLKSLKSALPAIEKVWNESFPDHIFSYSFLDKDIAKLYETETTLLQIIEVFAIVAIIIGCMGLFGLVSFIAVRKEKEIGIRKVLGADLRAVLWLFGKEFVQLIVIAFVLAAPLAWLLMHHWLQDFAYHVKIGAPVFAFCLGITAIVVMVTIGYTSLRAATANPVKALRSE</sequence>
<dbReference type="KEGG" id="nia:A8C56_11170"/>
<dbReference type="Pfam" id="PF12704">
    <property type="entry name" value="MacB_PCD"/>
    <property type="match status" value="1"/>
</dbReference>
<keyword evidence="2" id="KW-1003">Cell membrane</keyword>
<evidence type="ECO:0000256" key="4">
    <source>
        <dbReference type="ARBA" id="ARBA00022989"/>
    </source>
</evidence>
<feature type="transmembrane region" description="Helical" evidence="6">
    <location>
        <begin position="21"/>
        <end position="43"/>
    </location>
</feature>